<keyword evidence="2" id="KW-0813">Transport</keyword>
<dbReference type="Pfam" id="PF13379">
    <property type="entry name" value="NMT1_2"/>
    <property type="match status" value="1"/>
</dbReference>
<evidence type="ECO:0000313" key="6">
    <source>
        <dbReference type="EMBL" id="ABJ05218.1"/>
    </source>
</evidence>
<dbReference type="GO" id="GO:0012505">
    <property type="term" value="C:endomembrane system"/>
    <property type="evidence" value="ECO:0007669"/>
    <property type="project" value="UniProtKB-SubCell"/>
</dbReference>
<evidence type="ECO:0000256" key="5">
    <source>
        <dbReference type="ARBA" id="ARBA00023136"/>
    </source>
</evidence>
<dbReference type="OrthoDB" id="570524at2"/>
<keyword evidence="3" id="KW-1003">Cell membrane</keyword>
<evidence type="ECO:0000256" key="3">
    <source>
        <dbReference type="ARBA" id="ARBA00022475"/>
    </source>
</evidence>
<dbReference type="PANTHER" id="PTHR30024">
    <property type="entry name" value="ALIPHATIC SULFONATES-BINDING PROTEIN-RELATED"/>
    <property type="match status" value="1"/>
</dbReference>
<reference evidence="6" key="1">
    <citation type="submission" date="2006-09" db="EMBL/GenBank/DDBJ databases">
        <title>Complete sequence of Rhodopseudomonas palustris BisA53.</title>
        <authorList>
            <consortium name="US DOE Joint Genome Institute"/>
            <person name="Copeland A."/>
            <person name="Lucas S."/>
            <person name="Lapidus A."/>
            <person name="Barry K."/>
            <person name="Detter J.C."/>
            <person name="Glavina del Rio T."/>
            <person name="Hammon N."/>
            <person name="Israni S."/>
            <person name="Dalin E."/>
            <person name="Tice H."/>
            <person name="Pitluck S."/>
            <person name="Chain P."/>
            <person name="Malfatti S."/>
            <person name="Shin M."/>
            <person name="Vergez L."/>
            <person name="Schmutz J."/>
            <person name="Larimer F."/>
            <person name="Land M."/>
            <person name="Hauser L."/>
            <person name="Pelletier D.A."/>
            <person name="Kyrpides N."/>
            <person name="Kim E."/>
            <person name="Harwood C.S."/>
            <person name="Oda Y."/>
            <person name="Richardson P."/>
        </authorList>
    </citation>
    <scope>NUCLEOTIDE SEQUENCE [LARGE SCALE GENOMIC DNA]</scope>
    <source>
        <strain evidence="6">BisA53</strain>
    </source>
</reference>
<dbReference type="STRING" id="316055.RPE_1266"/>
<protein>
    <submittedName>
        <fullName evidence="6">Putative nitrate transporter component, NrtA</fullName>
    </submittedName>
</protein>
<evidence type="ECO:0000256" key="2">
    <source>
        <dbReference type="ARBA" id="ARBA00022448"/>
    </source>
</evidence>
<dbReference type="AlphaFoldDB" id="Q07S66"/>
<organism evidence="6">
    <name type="scientific">Rhodopseudomonas palustris (strain BisA53)</name>
    <dbReference type="NCBI Taxonomy" id="316055"/>
    <lineage>
        <taxon>Bacteria</taxon>
        <taxon>Pseudomonadati</taxon>
        <taxon>Pseudomonadota</taxon>
        <taxon>Alphaproteobacteria</taxon>
        <taxon>Hyphomicrobiales</taxon>
        <taxon>Nitrobacteraceae</taxon>
        <taxon>Rhodopseudomonas</taxon>
    </lineage>
</organism>
<dbReference type="PANTHER" id="PTHR30024:SF43">
    <property type="entry name" value="BLL4572 PROTEIN"/>
    <property type="match status" value="1"/>
</dbReference>
<proteinExistence type="predicted"/>
<evidence type="ECO:0000256" key="1">
    <source>
        <dbReference type="ARBA" id="ARBA00004308"/>
    </source>
</evidence>
<dbReference type="eggNOG" id="COG0715">
    <property type="taxonomic scope" value="Bacteria"/>
</dbReference>
<evidence type="ECO:0000256" key="4">
    <source>
        <dbReference type="ARBA" id="ARBA00022519"/>
    </source>
</evidence>
<keyword evidence="4" id="KW-0997">Cell inner membrane</keyword>
<dbReference type="KEGG" id="rpe:RPE_1266"/>
<accession>Q07S66</accession>
<comment type="subcellular location">
    <subcellularLocation>
        <location evidence="1">Endomembrane system</location>
    </subcellularLocation>
</comment>
<dbReference type="EMBL" id="CP000463">
    <property type="protein sequence ID" value="ABJ05218.1"/>
    <property type="molecule type" value="Genomic_DNA"/>
</dbReference>
<sequence length="388" mass="41145">MSAQQLRIGFIPLVDAAALIVAVDKEFCAAEGLDVELVREISWANVRDKINIGMFDAAHILAPMAIASSLGIGHVKVPLISAFGLGINGNAITVSPGLYAAIAAAADGDMLDPLVTAQALAQVIAARKRSGDEPLTFGMTFPFSTHNYDLRFWMAAGGIDPDEDVRLVVLPPPFMVESLASKHLDGFCVGAPWNSVAIDLGIGVVLHFACELLQRVSEKLLAVRANWAAENPDILTALVRAHARAAAYVDDVANRDEVAALLTAPGRIEVAPELILRTLDGRMKVKADGTVRVNDRYLLVGRHAAPRPDPVQAAWLYAQMVRWGQAPLSDDRLAAAKAVFRADLYDAALGPTSPPPASEPADGIGGFIGPAFDPNDIAGYIAASRAPR</sequence>
<keyword evidence="5" id="KW-0472">Membrane</keyword>
<dbReference type="Gene3D" id="3.40.190.10">
    <property type="entry name" value="Periplasmic binding protein-like II"/>
    <property type="match status" value="2"/>
</dbReference>
<name>Q07S66_RHOP5</name>
<dbReference type="InterPro" id="IPR044527">
    <property type="entry name" value="NrtA/CpmA_ABC-bd_dom"/>
</dbReference>
<dbReference type="CDD" id="cd13553">
    <property type="entry name" value="PBP2_NrtA_CpmA_like"/>
    <property type="match status" value="1"/>
</dbReference>
<dbReference type="SUPFAM" id="SSF53850">
    <property type="entry name" value="Periplasmic binding protein-like II"/>
    <property type="match status" value="1"/>
</dbReference>
<dbReference type="HOGENOM" id="CLU_037398_0_1_5"/>
<gene>
    <name evidence="6" type="ordered locus">RPE_1266</name>
</gene>